<dbReference type="EMBL" id="HBGJ01043504">
    <property type="protein sequence ID" value="CAD9268961.1"/>
    <property type="molecule type" value="Transcribed_RNA"/>
</dbReference>
<sequence>MPVPEARPYRRYLPQGLEAYSWFVTGNVDARYFSDAFRFVDPSVQTESLTDYAEGTAKIFDQGDSTMQVADVEVGEGAEGQPCLVVTWRLDARVTLPFRPKVKPFMIETRMYIGEDGLIEAQEDQFLIPAWDVFLSAFIPGIGAPPAPELS</sequence>
<evidence type="ECO:0008006" key="2">
    <source>
        <dbReference type="Google" id="ProtNLM"/>
    </source>
</evidence>
<evidence type="ECO:0000313" key="1">
    <source>
        <dbReference type="EMBL" id="CAD9268961.1"/>
    </source>
</evidence>
<dbReference type="AlphaFoldDB" id="A0A7S1UIJ5"/>
<name>A0A7S1UIJ5_9STRA</name>
<protein>
    <recommendedName>
        <fullName evidence="2">SnoaL-like domain-containing protein</fullName>
    </recommendedName>
</protein>
<reference evidence="1" key="1">
    <citation type="submission" date="2021-01" db="EMBL/GenBank/DDBJ databases">
        <authorList>
            <person name="Corre E."/>
            <person name="Pelletier E."/>
            <person name="Niang G."/>
            <person name="Scheremetjew M."/>
            <person name="Finn R."/>
            <person name="Kale V."/>
            <person name="Holt S."/>
            <person name="Cochrane G."/>
            <person name="Meng A."/>
            <person name="Brown T."/>
            <person name="Cohen L."/>
        </authorList>
    </citation>
    <scope>NUCLEOTIDE SEQUENCE</scope>
    <source>
        <strain evidence="1">CCMP2877</strain>
    </source>
</reference>
<accession>A0A7S1UIJ5</accession>
<organism evidence="1">
    <name type="scientific">Phaeomonas parva</name>
    <dbReference type="NCBI Taxonomy" id="124430"/>
    <lineage>
        <taxon>Eukaryota</taxon>
        <taxon>Sar</taxon>
        <taxon>Stramenopiles</taxon>
        <taxon>Ochrophyta</taxon>
        <taxon>Pinguiophyceae</taxon>
        <taxon>Pinguiochrysidales</taxon>
        <taxon>Pinguiochrysidaceae</taxon>
        <taxon>Phaeomonas</taxon>
    </lineage>
</organism>
<proteinExistence type="predicted"/>
<gene>
    <name evidence="1" type="ORF">PPAR1163_LOCUS27398</name>
</gene>